<dbReference type="WBParaSite" id="nRc.2.0.1.t15660-RA">
    <property type="protein sequence ID" value="nRc.2.0.1.t15660-RA"/>
    <property type="gene ID" value="nRc.2.0.1.g15660"/>
</dbReference>
<organism evidence="1 2">
    <name type="scientific">Romanomermis culicivorax</name>
    <name type="common">Nematode worm</name>
    <dbReference type="NCBI Taxonomy" id="13658"/>
    <lineage>
        <taxon>Eukaryota</taxon>
        <taxon>Metazoa</taxon>
        <taxon>Ecdysozoa</taxon>
        <taxon>Nematoda</taxon>
        <taxon>Enoplea</taxon>
        <taxon>Dorylaimia</taxon>
        <taxon>Mermithida</taxon>
        <taxon>Mermithoidea</taxon>
        <taxon>Mermithidae</taxon>
        <taxon>Romanomermis</taxon>
    </lineage>
</organism>
<proteinExistence type="predicted"/>
<accession>A0A915IP62</accession>
<name>A0A915IP62_ROMCU</name>
<evidence type="ECO:0000313" key="2">
    <source>
        <dbReference type="WBParaSite" id="nRc.2.0.1.t15660-RA"/>
    </source>
</evidence>
<dbReference type="Proteomes" id="UP000887565">
    <property type="component" value="Unplaced"/>
</dbReference>
<evidence type="ECO:0000313" key="1">
    <source>
        <dbReference type="Proteomes" id="UP000887565"/>
    </source>
</evidence>
<dbReference type="AlphaFoldDB" id="A0A915IP62"/>
<protein>
    <submittedName>
        <fullName evidence="2">Uncharacterized protein</fullName>
    </submittedName>
</protein>
<reference evidence="2" key="1">
    <citation type="submission" date="2022-11" db="UniProtKB">
        <authorList>
            <consortium name="WormBaseParasite"/>
        </authorList>
    </citation>
    <scope>IDENTIFICATION</scope>
</reference>
<sequence length="66" mass="7154">MANKLQASGTGKQVAVVKTKGTYYDPAEADSLCEEEEAESLNDPALYDPNLQMETELLLTVCSESL</sequence>
<keyword evidence="1" id="KW-1185">Reference proteome</keyword>